<reference evidence="1" key="1">
    <citation type="submission" date="2020-08" db="EMBL/GenBank/DDBJ databases">
        <title>Multicomponent nature underlies the extraordinary mechanical properties of spider dragline silk.</title>
        <authorList>
            <person name="Kono N."/>
            <person name="Nakamura H."/>
            <person name="Mori M."/>
            <person name="Yoshida Y."/>
            <person name="Ohtoshi R."/>
            <person name="Malay A.D."/>
            <person name="Moran D.A.P."/>
            <person name="Tomita M."/>
            <person name="Numata K."/>
            <person name="Arakawa K."/>
        </authorList>
    </citation>
    <scope>NUCLEOTIDE SEQUENCE</scope>
</reference>
<comment type="caution">
    <text evidence="1">The sequence shown here is derived from an EMBL/GenBank/DDBJ whole genome shotgun (WGS) entry which is preliminary data.</text>
</comment>
<proteinExistence type="predicted"/>
<organism evidence="1 2">
    <name type="scientific">Trichonephila inaurata madagascariensis</name>
    <dbReference type="NCBI Taxonomy" id="2747483"/>
    <lineage>
        <taxon>Eukaryota</taxon>
        <taxon>Metazoa</taxon>
        <taxon>Ecdysozoa</taxon>
        <taxon>Arthropoda</taxon>
        <taxon>Chelicerata</taxon>
        <taxon>Arachnida</taxon>
        <taxon>Araneae</taxon>
        <taxon>Araneomorphae</taxon>
        <taxon>Entelegynae</taxon>
        <taxon>Araneoidea</taxon>
        <taxon>Nephilidae</taxon>
        <taxon>Trichonephila</taxon>
        <taxon>Trichonephila inaurata</taxon>
    </lineage>
</organism>
<protein>
    <submittedName>
        <fullName evidence="1">Uncharacterized protein</fullName>
    </submittedName>
</protein>
<keyword evidence="2" id="KW-1185">Reference proteome</keyword>
<dbReference type="EMBL" id="BMAV01021333">
    <property type="protein sequence ID" value="GFY75361.1"/>
    <property type="molecule type" value="Genomic_DNA"/>
</dbReference>
<evidence type="ECO:0000313" key="2">
    <source>
        <dbReference type="Proteomes" id="UP000886998"/>
    </source>
</evidence>
<evidence type="ECO:0000313" key="1">
    <source>
        <dbReference type="EMBL" id="GFY75361.1"/>
    </source>
</evidence>
<gene>
    <name evidence="1" type="ORF">TNIN_350161</name>
</gene>
<accession>A0A8X6YQU4</accession>
<sequence length="111" mass="12947">MFLRYTLTKKKSPFYRNDLDRKPANDFSLVIELQLFKKSSSQFEFEKCLSHPTSSPLFAARGTTVTVKKKPPIKPDHPVSPPFTIISNVSFRIQSWVGSFRLNRRCHCDRR</sequence>
<name>A0A8X6YQU4_9ARAC</name>
<dbReference type="Proteomes" id="UP000886998">
    <property type="component" value="Unassembled WGS sequence"/>
</dbReference>
<dbReference type="AlphaFoldDB" id="A0A8X6YQU4"/>